<feature type="compositionally biased region" description="Basic and acidic residues" evidence="1">
    <location>
        <begin position="112"/>
        <end position="125"/>
    </location>
</feature>
<protein>
    <recommendedName>
        <fullName evidence="4">Velo1 protein</fullName>
    </recommendedName>
</protein>
<organism evidence="2 3">
    <name type="scientific">Xenopus laevis</name>
    <name type="common">African clawed frog</name>
    <dbReference type="NCBI Taxonomy" id="8355"/>
    <lineage>
        <taxon>Eukaryota</taxon>
        <taxon>Metazoa</taxon>
        <taxon>Chordata</taxon>
        <taxon>Craniata</taxon>
        <taxon>Vertebrata</taxon>
        <taxon>Euteleostomi</taxon>
        <taxon>Amphibia</taxon>
        <taxon>Batrachia</taxon>
        <taxon>Anura</taxon>
        <taxon>Pipoidea</taxon>
        <taxon>Pipidae</taxon>
        <taxon>Xenopodinae</taxon>
        <taxon>Xenopus</taxon>
        <taxon>Xenopus</taxon>
    </lineage>
</organism>
<proteinExistence type="predicted"/>
<evidence type="ECO:0000256" key="1">
    <source>
        <dbReference type="SAM" id="MobiDB-lite"/>
    </source>
</evidence>
<accession>A0A974CM99</accession>
<evidence type="ECO:0000313" key="3">
    <source>
        <dbReference type="Proteomes" id="UP000694892"/>
    </source>
</evidence>
<sequence>MNTTAPPPENGQYSTNQPRPYFYAQPTAQLPFQNPWYLGQLYNPYCIPGPGFRGGNPYFPYYSVALHEYPGYFVPQPQMNTRMSRRPHFNPHPPSPMFYHATRFRHYSSPGRRTETKETQTDPRQQECASKKQHSSDGKGCDGGNVVYLSSGISSTGNESNLENVEMSMSPATSTQERDFHKNACNSAQYRNMPPGSYAYEKEEVRIEYGSGSPAAIQMWKSYKETIPIYDVAVVKELPENVVQRDLFCEGVLYGPHAEGEELAVQSVAFSNKDECKNSLPPKLCIDAVQETETQTTIVQTREPRYETSKQGKQVMKVKATMEAESPTMVTEHVEVVSPVYDDPQVSVPEDSDEHNLITNGDLIEGSDGCPEQQDIANQSTCNGEVKLANKSNMWTDDSIEKFMPSPTWLACFENIDANYDYDVYSSQRKQKQTSVLSITSEELSSRDEGSSLDSASVSYFVPDYILRKGLYTFRKTTEDLEKETIKSSGSLKEDDIPLKQSCNKYVKKYRSSAVKAKDVSSRCRKIGVPLKGLSRRKLYSVKKNPKKSQSLSEPEDSDEYWVMEEENDEEGDDEDDSEEEEYYFQESLPHGQVDIGKGSIFKQIAQKRILWKPPKGMVPAQIVGWPVKEKLVTKKGAYDALNQVCRLKDYDGSDYTIYDKKISKLNRGFISEPKKSMQKSVGGKAQKKTPGTAVEEYWVGRGAKPKFPEPAYYLQDPTKIKEQDKPPKKKGALKSSKRKQTRTDPEEVETWEVPRSFLYRGHGLQKRGTKKKQLNGKL</sequence>
<feature type="region of interest" description="Disordered" evidence="1">
    <location>
        <begin position="545"/>
        <end position="584"/>
    </location>
</feature>
<dbReference type="InterPro" id="IPR053309">
    <property type="entry name" value="Balbiani_Body_Formation"/>
</dbReference>
<evidence type="ECO:0000313" key="2">
    <source>
        <dbReference type="EMBL" id="OCT76060.1"/>
    </source>
</evidence>
<dbReference type="AlphaFoldDB" id="A0A974CM99"/>
<dbReference type="PANTHER" id="PTHR38654:SF1">
    <property type="entry name" value="BUCKY BALL"/>
    <property type="match status" value="1"/>
</dbReference>
<gene>
    <name evidence="2" type="ORF">XELAEV_18031248mg</name>
</gene>
<feature type="compositionally biased region" description="Acidic residues" evidence="1">
    <location>
        <begin position="554"/>
        <end position="584"/>
    </location>
</feature>
<name>A0A974CM99_XENLA</name>
<feature type="compositionally biased region" description="Basic residues" evidence="1">
    <location>
        <begin position="728"/>
        <end position="741"/>
    </location>
</feature>
<dbReference type="Proteomes" id="UP000694892">
    <property type="component" value="Chromosome 6L"/>
</dbReference>
<feature type="region of interest" description="Disordered" evidence="1">
    <location>
        <begin position="704"/>
        <end position="755"/>
    </location>
</feature>
<evidence type="ECO:0008006" key="4">
    <source>
        <dbReference type="Google" id="ProtNLM"/>
    </source>
</evidence>
<reference evidence="3" key="1">
    <citation type="journal article" date="2016" name="Nature">
        <title>Genome evolution in the allotetraploid frog Xenopus laevis.</title>
        <authorList>
            <person name="Session A.M."/>
            <person name="Uno Y."/>
            <person name="Kwon T."/>
            <person name="Chapman J.A."/>
            <person name="Toyoda A."/>
            <person name="Takahashi S."/>
            <person name="Fukui A."/>
            <person name="Hikosaka A."/>
            <person name="Suzuki A."/>
            <person name="Kondo M."/>
            <person name="van Heeringen S.J."/>
            <person name="Quigley I."/>
            <person name="Heinz S."/>
            <person name="Ogino H."/>
            <person name="Ochi H."/>
            <person name="Hellsten U."/>
            <person name="Lyons J.B."/>
            <person name="Simakov O."/>
            <person name="Putnam N."/>
            <person name="Stites J."/>
            <person name="Kuroki Y."/>
            <person name="Tanaka T."/>
            <person name="Michiue T."/>
            <person name="Watanabe M."/>
            <person name="Bogdanovic O."/>
            <person name="Lister R."/>
            <person name="Georgiou G."/>
            <person name="Paranjpe S.S."/>
            <person name="van Kruijsbergen I."/>
            <person name="Shu S."/>
            <person name="Carlson J."/>
            <person name="Kinoshita T."/>
            <person name="Ohta Y."/>
            <person name="Mawaribuchi S."/>
            <person name="Jenkins J."/>
            <person name="Grimwood J."/>
            <person name="Schmutz J."/>
            <person name="Mitros T."/>
            <person name="Mozaffari S.V."/>
            <person name="Suzuki Y."/>
            <person name="Haramoto Y."/>
            <person name="Yamamoto T.S."/>
            <person name="Takagi C."/>
            <person name="Heald R."/>
            <person name="Miller K."/>
            <person name="Haudenschild C."/>
            <person name="Kitzman J."/>
            <person name="Nakayama T."/>
            <person name="Izutsu Y."/>
            <person name="Robert J."/>
            <person name="Fortriede J."/>
            <person name="Burns K."/>
            <person name="Lotay V."/>
            <person name="Karimi K."/>
            <person name="Yasuoka Y."/>
            <person name="Dichmann D.S."/>
            <person name="Flajnik M.F."/>
            <person name="Houston D.W."/>
            <person name="Shendure J."/>
            <person name="DuPasquier L."/>
            <person name="Vize P.D."/>
            <person name="Zorn A.M."/>
            <person name="Ito M."/>
            <person name="Marcotte E.M."/>
            <person name="Wallingford J.B."/>
            <person name="Ito Y."/>
            <person name="Asashima M."/>
            <person name="Ueno N."/>
            <person name="Matsuda Y."/>
            <person name="Veenstra G.J."/>
            <person name="Fujiyama A."/>
            <person name="Harland R.M."/>
            <person name="Taira M."/>
            <person name="Rokhsar D.S."/>
        </authorList>
    </citation>
    <scope>NUCLEOTIDE SEQUENCE [LARGE SCALE GENOMIC DNA]</scope>
    <source>
        <strain evidence="3">J</strain>
    </source>
</reference>
<dbReference type="EMBL" id="CM004476">
    <property type="protein sequence ID" value="OCT76060.1"/>
    <property type="molecule type" value="Genomic_DNA"/>
</dbReference>
<feature type="region of interest" description="Disordered" evidence="1">
    <location>
        <begin position="109"/>
        <end position="143"/>
    </location>
</feature>
<dbReference type="PANTHER" id="PTHR38654">
    <property type="entry name" value="BUCKY BALL-RELATED"/>
    <property type="match status" value="1"/>
</dbReference>
<dbReference type="OMA" id="SEEYWVM"/>